<comment type="caution">
    <text evidence="1">The sequence shown here is derived from an EMBL/GenBank/DDBJ whole genome shotgun (WGS) entry which is preliminary data.</text>
</comment>
<dbReference type="Proteomes" id="UP000314294">
    <property type="component" value="Unassembled WGS sequence"/>
</dbReference>
<keyword evidence="2" id="KW-1185">Reference proteome</keyword>
<protein>
    <submittedName>
        <fullName evidence="1">Uncharacterized protein</fullName>
    </submittedName>
</protein>
<accession>A0A4Z2IJ28</accession>
<evidence type="ECO:0000313" key="2">
    <source>
        <dbReference type="Proteomes" id="UP000314294"/>
    </source>
</evidence>
<sequence length="69" mass="8277">MLFWYWSLRGEFIQGDIQLLVLAAHRQSGQRLGYQLDHQERLEDLRRHVGHLLSPSQQVRLLHVLQFNE</sequence>
<gene>
    <name evidence="1" type="ORF">EYF80_012095</name>
</gene>
<organism evidence="1 2">
    <name type="scientific">Liparis tanakae</name>
    <name type="common">Tanaka's snailfish</name>
    <dbReference type="NCBI Taxonomy" id="230148"/>
    <lineage>
        <taxon>Eukaryota</taxon>
        <taxon>Metazoa</taxon>
        <taxon>Chordata</taxon>
        <taxon>Craniata</taxon>
        <taxon>Vertebrata</taxon>
        <taxon>Euteleostomi</taxon>
        <taxon>Actinopterygii</taxon>
        <taxon>Neopterygii</taxon>
        <taxon>Teleostei</taxon>
        <taxon>Neoteleostei</taxon>
        <taxon>Acanthomorphata</taxon>
        <taxon>Eupercaria</taxon>
        <taxon>Perciformes</taxon>
        <taxon>Cottioidei</taxon>
        <taxon>Cottales</taxon>
        <taxon>Liparidae</taxon>
        <taxon>Liparis</taxon>
    </lineage>
</organism>
<evidence type="ECO:0000313" key="1">
    <source>
        <dbReference type="EMBL" id="TNN77797.1"/>
    </source>
</evidence>
<dbReference type="EMBL" id="SRLO01000080">
    <property type="protein sequence ID" value="TNN77797.1"/>
    <property type="molecule type" value="Genomic_DNA"/>
</dbReference>
<reference evidence="1 2" key="1">
    <citation type="submission" date="2019-03" db="EMBL/GenBank/DDBJ databases">
        <title>First draft genome of Liparis tanakae, snailfish: a comprehensive survey of snailfish specific genes.</title>
        <authorList>
            <person name="Kim W."/>
            <person name="Song I."/>
            <person name="Jeong J.-H."/>
            <person name="Kim D."/>
            <person name="Kim S."/>
            <person name="Ryu S."/>
            <person name="Song J.Y."/>
            <person name="Lee S.K."/>
        </authorList>
    </citation>
    <scope>NUCLEOTIDE SEQUENCE [LARGE SCALE GENOMIC DNA]</scope>
    <source>
        <tissue evidence="1">Muscle</tissue>
    </source>
</reference>
<proteinExistence type="predicted"/>
<dbReference type="AlphaFoldDB" id="A0A4Z2IJ28"/>
<name>A0A4Z2IJ28_9TELE</name>